<feature type="compositionally biased region" description="Low complexity" evidence="2">
    <location>
        <begin position="187"/>
        <end position="203"/>
    </location>
</feature>
<dbReference type="OrthoDB" id="10255964at2759"/>
<dbReference type="Proteomes" id="UP001150907">
    <property type="component" value="Unassembled WGS sequence"/>
</dbReference>
<protein>
    <submittedName>
        <fullName evidence="3">Uncharacterized protein</fullName>
    </submittedName>
</protein>
<feature type="compositionally biased region" description="Acidic residues" evidence="2">
    <location>
        <begin position="204"/>
        <end position="214"/>
    </location>
</feature>
<evidence type="ECO:0000313" key="4">
    <source>
        <dbReference type="Proteomes" id="UP001150907"/>
    </source>
</evidence>
<dbReference type="EMBL" id="JANBQF010000284">
    <property type="protein sequence ID" value="KAJ2002635.1"/>
    <property type="molecule type" value="Genomic_DNA"/>
</dbReference>
<keyword evidence="4" id="KW-1185">Reference proteome</keyword>
<accession>A0A9W8BGP0</accession>
<evidence type="ECO:0000256" key="1">
    <source>
        <dbReference type="SAM" id="Coils"/>
    </source>
</evidence>
<feature type="compositionally biased region" description="Acidic residues" evidence="2">
    <location>
        <begin position="25"/>
        <end position="40"/>
    </location>
</feature>
<comment type="caution">
    <text evidence="3">The sequence shown here is derived from an EMBL/GenBank/DDBJ whole genome shotgun (WGS) entry which is preliminary data.</text>
</comment>
<feature type="compositionally biased region" description="Low complexity" evidence="2">
    <location>
        <begin position="215"/>
        <end position="228"/>
    </location>
</feature>
<sequence length="406" mass="41886">MDAEEAEETEPARGAPMLARVPDLSSEEAADAAVPEEADAASDHLHGAKAEAGEGSGEEDGQAGEANAEDQAGGDDDEVESGGSGKASGLDPVKSPALAGVKRLVRRAPRQKPTAEGLKKNSEDSQSQSLHSALKKDRELAAPEAEATPRAAPPALPEKPRGLARHGQFSGPQLPTGGFKATGRIGSAMASRLAALQARASGAAEDDGAADDNDAPSARAAAPALSARSPPPQPDAAPSPVAKRPSFNVRTAAAAAEPGAATAAVPQEWQRQIEGEQSRLRSDVDAAKRAGSQVDQLASRLAASEHESQAHKQTISGLERQIESLAAQVAAMASSLTGIQRSVAGLEASKGVTAKEVSAIVQTELKAATQPLQHQSQELWSETKTLHTKISDLRAYVDELVVEEEN</sequence>
<organism evidence="3 4">
    <name type="scientific">Coemansia thaxteri</name>
    <dbReference type="NCBI Taxonomy" id="2663907"/>
    <lineage>
        <taxon>Eukaryota</taxon>
        <taxon>Fungi</taxon>
        <taxon>Fungi incertae sedis</taxon>
        <taxon>Zoopagomycota</taxon>
        <taxon>Kickxellomycotina</taxon>
        <taxon>Kickxellomycetes</taxon>
        <taxon>Kickxellales</taxon>
        <taxon>Kickxellaceae</taxon>
        <taxon>Coemansia</taxon>
    </lineage>
</organism>
<evidence type="ECO:0000313" key="3">
    <source>
        <dbReference type="EMBL" id="KAJ2002635.1"/>
    </source>
</evidence>
<keyword evidence="1" id="KW-0175">Coiled coil</keyword>
<feature type="compositionally biased region" description="Basic and acidic residues" evidence="2">
    <location>
        <begin position="41"/>
        <end position="52"/>
    </location>
</feature>
<name>A0A9W8BGP0_9FUNG</name>
<feature type="region of interest" description="Disordered" evidence="2">
    <location>
        <begin position="1"/>
        <end position="294"/>
    </location>
</feature>
<feature type="compositionally biased region" description="Low complexity" evidence="2">
    <location>
        <begin position="252"/>
        <end position="264"/>
    </location>
</feature>
<feature type="compositionally biased region" description="Basic and acidic residues" evidence="2">
    <location>
        <begin position="271"/>
        <end position="288"/>
    </location>
</feature>
<reference evidence="3" key="1">
    <citation type="submission" date="2022-07" db="EMBL/GenBank/DDBJ databases">
        <title>Phylogenomic reconstructions and comparative analyses of Kickxellomycotina fungi.</title>
        <authorList>
            <person name="Reynolds N.K."/>
            <person name="Stajich J.E."/>
            <person name="Barry K."/>
            <person name="Grigoriev I.V."/>
            <person name="Crous P."/>
            <person name="Smith M.E."/>
        </authorList>
    </citation>
    <scope>NUCLEOTIDE SEQUENCE</scope>
    <source>
        <strain evidence="3">IMI 214461</strain>
    </source>
</reference>
<dbReference type="AlphaFoldDB" id="A0A9W8BGP0"/>
<feature type="coiled-coil region" evidence="1">
    <location>
        <begin position="301"/>
        <end position="328"/>
    </location>
</feature>
<evidence type="ECO:0000256" key="2">
    <source>
        <dbReference type="SAM" id="MobiDB-lite"/>
    </source>
</evidence>
<proteinExistence type="predicted"/>
<gene>
    <name evidence="3" type="ORF">H4R26_003508</name>
</gene>